<dbReference type="PROSITE" id="PS50887">
    <property type="entry name" value="GGDEF"/>
    <property type="match status" value="1"/>
</dbReference>
<dbReference type="SMART" id="SM00304">
    <property type="entry name" value="HAMP"/>
    <property type="match status" value="1"/>
</dbReference>
<evidence type="ECO:0000256" key="1">
    <source>
        <dbReference type="SAM" id="Phobius"/>
    </source>
</evidence>
<dbReference type="Gene3D" id="3.30.70.270">
    <property type="match status" value="1"/>
</dbReference>
<dbReference type="InterPro" id="IPR029787">
    <property type="entry name" value="Nucleotide_cyclase"/>
</dbReference>
<dbReference type="KEGG" id="cmah:C1I91_07960"/>
<evidence type="ECO:0000313" key="5">
    <source>
        <dbReference type="Proteomes" id="UP000286268"/>
    </source>
</evidence>
<dbReference type="Gene3D" id="6.10.340.10">
    <property type="match status" value="1"/>
</dbReference>
<dbReference type="PANTHER" id="PTHR46663">
    <property type="entry name" value="DIGUANYLATE CYCLASE DGCT-RELATED"/>
    <property type="match status" value="1"/>
</dbReference>
<dbReference type="FunFam" id="3.30.70.270:FF:000001">
    <property type="entry name" value="Diguanylate cyclase domain protein"/>
    <property type="match status" value="1"/>
</dbReference>
<gene>
    <name evidence="4" type="ORF">C1I91_07960</name>
</gene>
<dbReference type="Proteomes" id="UP000286268">
    <property type="component" value="Chromosome"/>
</dbReference>
<evidence type="ECO:0008006" key="6">
    <source>
        <dbReference type="Google" id="ProtNLM"/>
    </source>
</evidence>
<keyword evidence="1" id="KW-1133">Transmembrane helix</keyword>
<dbReference type="RefSeq" id="WP_128212394.1">
    <property type="nucleotide sequence ID" value="NZ_CP025746.1"/>
</dbReference>
<keyword evidence="1" id="KW-0812">Transmembrane</keyword>
<name>A0A410DRC2_9CLOT</name>
<dbReference type="GO" id="GO:0016020">
    <property type="term" value="C:membrane"/>
    <property type="evidence" value="ECO:0007669"/>
    <property type="project" value="InterPro"/>
</dbReference>
<dbReference type="InterPro" id="IPR003660">
    <property type="entry name" value="HAMP_dom"/>
</dbReference>
<dbReference type="PROSITE" id="PS50885">
    <property type="entry name" value="HAMP"/>
    <property type="match status" value="1"/>
</dbReference>
<feature type="transmembrane region" description="Helical" evidence="1">
    <location>
        <begin position="20"/>
        <end position="43"/>
    </location>
</feature>
<keyword evidence="5" id="KW-1185">Reference proteome</keyword>
<dbReference type="CDD" id="cd01949">
    <property type="entry name" value="GGDEF"/>
    <property type="match status" value="1"/>
</dbReference>
<evidence type="ECO:0000259" key="2">
    <source>
        <dbReference type="PROSITE" id="PS50885"/>
    </source>
</evidence>
<sequence>MQLLKPSVALMRNLRYIRKFELIFAIMLLPMSIMMFIFIFQISKELNYAKKQKIGLEYNFALDKLTVDIQKHRGLLSVYLSGDVAFDKYIDEDENNIKRDIEEIEVLNSKYDEELKVKDKWSKLNSQWLEVKNSISMYTREESFDEHTKLIASISDMSQYVADISLLRVQEKIENHYVANDLINTLPNIIEQMGQARAIGARAAARENLTSYDSENLEYITKEIRQRLKETEKSMKVISNNLNDKKQLEQSYEGAIKAVDDLIFTLNSEFSYKKDITIGPDEFFSYATGKIDEVKKLPSVEASILSKESERRIRDLAFSRNLITVSILGILASIIYLFLGFYKSILDSILSIKGVTAKIAEGDLSERIQLNCEDEVKEIGDSVNKMLDRLIDNYHEVRRARDLSEKVANHDWLTGVPNRAFFMKKIEELIEEYKDTETKFAILFLDLDKFKWINDNLGHQMGDIVLKEVAKRLVDVINRKGIVCRLGGDEFTVILTDFKDKKDIMDTIEKIKKYIEQPLTLSNNKYSVGASIGAVVYPDEADGLDELIQKADIAMYDEKRKKKCENLS</sequence>
<accession>A0A410DRC2</accession>
<dbReference type="SUPFAM" id="SSF55073">
    <property type="entry name" value="Nucleotide cyclase"/>
    <property type="match status" value="1"/>
</dbReference>
<dbReference type="SMART" id="SM00267">
    <property type="entry name" value="GGDEF"/>
    <property type="match status" value="1"/>
</dbReference>
<dbReference type="InterPro" id="IPR000160">
    <property type="entry name" value="GGDEF_dom"/>
</dbReference>
<proteinExistence type="predicted"/>
<dbReference type="NCBIfam" id="TIGR00254">
    <property type="entry name" value="GGDEF"/>
    <property type="match status" value="1"/>
</dbReference>
<organism evidence="4 5">
    <name type="scientific">Clostridium manihotivorum</name>
    <dbReference type="NCBI Taxonomy" id="2320868"/>
    <lineage>
        <taxon>Bacteria</taxon>
        <taxon>Bacillati</taxon>
        <taxon>Bacillota</taxon>
        <taxon>Clostridia</taxon>
        <taxon>Eubacteriales</taxon>
        <taxon>Clostridiaceae</taxon>
        <taxon>Clostridium</taxon>
    </lineage>
</organism>
<dbReference type="InterPro" id="IPR043128">
    <property type="entry name" value="Rev_trsase/Diguanyl_cyclase"/>
</dbReference>
<dbReference type="SUPFAM" id="SSF158472">
    <property type="entry name" value="HAMP domain-like"/>
    <property type="match status" value="1"/>
</dbReference>
<dbReference type="PANTHER" id="PTHR46663:SF2">
    <property type="entry name" value="GGDEF DOMAIN-CONTAINING PROTEIN"/>
    <property type="match status" value="1"/>
</dbReference>
<dbReference type="GO" id="GO:0007165">
    <property type="term" value="P:signal transduction"/>
    <property type="evidence" value="ECO:0007669"/>
    <property type="project" value="InterPro"/>
</dbReference>
<dbReference type="InterPro" id="IPR052163">
    <property type="entry name" value="DGC-Regulatory_Protein"/>
</dbReference>
<feature type="domain" description="HAMP" evidence="2">
    <location>
        <begin position="343"/>
        <end position="395"/>
    </location>
</feature>
<feature type="transmembrane region" description="Helical" evidence="1">
    <location>
        <begin position="321"/>
        <end position="342"/>
    </location>
</feature>
<keyword evidence="1" id="KW-0472">Membrane</keyword>
<feature type="domain" description="GGDEF" evidence="3">
    <location>
        <begin position="438"/>
        <end position="568"/>
    </location>
</feature>
<dbReference type="CDD" id="cd06225">
    <property type="entry name" value="HAMP"/>
    <property type="match status" value="1"/>
</dbReference>
<evidence type="ECO:0000313" key="4">
    <source>
        <dbReference type="EMBL" id="QAA31582.1"/>
    </source>
</evidence>
<dbReference type="Pfam" id="PF00990">
    <property type="entry name" value="GGDEF"/>
    <property type="match status" value="1"/>
</dbReference>
<reference evidence="4 5" key="1">
    <citation type="submission" date="2018-01" db="EMBL/GenBank/DDBJ databases">
        <title>Genome Sequencing and Assembly of Anaerobacter polyendosporus strain CT4.</title>
        <authorList>
            <person name="Tachaapaikoon C."/>
            <person name="Sutheeworapong S."/>
            <person name="Jenjaroenpun P."/>
            <person name="Wongsurawat T."/>
            <person name="Nookeaw I."/>
            <person name="Cheawchanlertfa P."/>
            <person name="Kosugi A."/>
            <person name="Cheevadhanarak S."/>
            <person name="Ratanakhanokchai K."/>
        </authorList>
    </citation>
    <scope>NUCLEOTIDE SEQUENCE [LARGE SCALE GENOMIC DNA]</scope>
    <source>
        <strain evidence="4 5">CT4</strain>
    </source>
</reference>
<dbReference type="Pfam" id="PF00672">
    <property type="entry name" value="HAMP"/>
    <property type="match status" value="1"/>
</dbReference>
<dbReference type="OrthoDB" id="1706317at2"/>
<evidence type="ECO:0000259" key="3">
    <source>
        <dbReference type="PROSITE" id="PS50887"/>
    </source>
</evidence>
<protein>
    <recommendedName>
        <fullName evidence="6">Diguanylate cyclase</fullName>
    </recommendedName>
</protein>
<dbReference type="AlphaFoldDB" id="A0A410DRC2"/>
<dbReference type="EMBL" id="CP025746">
    <property type="protein sequence ID" value="QAA31582.1"/>
    <property type="molecule type" value="Genomic_DNA"/>
</dbReference>